<accession>I4EQN6</accession>
<protein>
    <submittedName>
        <fullName evidence="8">Inner membrane transporter rhtA</fullName>
    </submittedName>
</protein>
<evidence type="ECO:0000256" key="1">
    <source>
        <dbReference type="ARBA" id="ARBA00004141"/>
    </source>
</evidence>
<feature type="transmembrane region" description="Helical" evidence="6">
    <location>
        <begin position="81"/>
        <end position="99"/>
    </location>
</feature>
<dbReference type="InterPro" id="IPR050638">
    <property type="entry name" value="AA-Vitamin_Transporters"/>
</dbReference>
<proteinExistence type="inferred from homology"/>
<evidence type="ECO:0000256" key="5">
    <source>
        <dbReference type="ARBA" id="ARBA00023136"/>
    </source>
</evidence>
<dbReference type="STRING" id="477641.MODMU_0236"/>
<feature type="domain" description="EamA" evidence="7">
    <location>
        <begin position="158"/>
        <end position="288"/>
    </location>
</feature>
<dbReference type="HOGENOM" id="CLU_057295_0_2_11"/>
<dbReference type="InterPro" id="IPR000620">
    <property type="entry name" value="EamA_dom"/>
</dbReference>
<dbReference type="EMBL" id="FO203431">
    <property type="protein sequence ID" value="CCH85699.1"/>
    <property type="molecule type" value="Genomic_DNA"/>
</dbReference>
<evidence type="ECO:0000256" key="2">
    <source>
        <dbReference type="ARBA" id="ARBA00007362"/>
    </source>
</evidence>
<reference evidence="8 9" key="1">
    <citation type="journal article" date="2012" name="J. Bacteriol.">
        <title>Genome Sequence of Radiation-Resistant Modestobacter marinus Strain BC501, a Representative Actinobacterium That Thrives on Calcareous Stone Surfaces.</title>
        <authorList>
            <person name="Normand P."/>
            <person name="Gury J."/>
            <person name="Pujic P."/>
            <person name="Chouaia B."/>
            <person name="Crotti E."/>
            <person name="Brusetti L."/>
            <person name="Daffonchio D."/>
            <person name="Vacherie B."/>
            <person name="Barbe V."/>
            <person name="Medigue C."/>
            <person name="Calteau A."/>
            <person name="Ghodhbane-Gtari F."/>
            <person name="Essoussi I."/>
            <person name="Nouioui I."/>
            <person name="Abbassi-Ghozzi I."/>
            <person name="Gtari M."/>
        </authorList>
    </citation>
    <scope>NUCLEOTIDE SEQUENCE [LARGE SCALE GENOMIC DNA]</scope>
    <source>
        <strain evidence="9">BC 501</strain>
    </source>
</reference>
<organism evidence="8 9">
    <name type="scientific">Modestobacter italicus (strain DSM 44449 / CECT 9708 / BC 501)</name>
    <dbReference type="NCBI Taxonomy" id="2732864"/>
    <lineage>
        <taxon>Bacteria</taxon>
        <taxon>Bacillati</taxon>
        <taxon>Actinomycetota</taxon>
        <taxon>Actinomycetes</taxon>
        <taxon>Geodermatophilales</taxon>
        <taxon>Geodermatophilaceae</taxon>
        <taxon>Modestobacter</taxon>
    </lineage>
</organism>
<evidence type="ECO:0000313" key="8">
    <source>
        <dbReference type="EMBL" id="CCH85699.1"/>
    </source>
</evidence>
<gene>
    <name evidence="8" type="primary">rhtA</name>
    <name evidence="8" type="ordered locus">MODMU_0236</name>
</gene>
<dbReference type="OMA" id="MWAAYIV"/>
<feature type="transmembrane region" description="Helical" evidence="6">
    <location>
        <begin position="131"/>
        <end position="147"/>
    </location>
</feature>
<evidence type="ECO:0000256" key="4">
    <source>
        <dbReference type="ARBA" id="ARBA00022989"/>
    </source>
</evidence>
<feature type="transmembrane region" description="Helical" evidence="6">
    <location>
        <begin position="159"/>
        <end position="176"/>
    </location>
</feature>
<dbReference type="Pfam" id="PF00892">
    <property type="entry name" value="EamA"/>
    <property type="match status" value="1"/>
</dbReference>
<feature type="transmembrane region" description="Helical" evidence="6">
    <location>
        <begin position="248"/>
        <end position="268"/>
    </location>
</feature>
<dbReference type="GO" id="GO:0016020">
    <property type="term" value="C:membrane"/>
    <property type="evidence" value="ECO:0007669"/>
    <property type="project" value="UniProtKB-SubCell"/>
</dbReference>
<evidence type="ECO:0000259" key="7">
    <source>
        <dbReference type="Pfam" id="PF00892"/>
    </source>
</evidence>
<keyword evidence="5 6" id="KW-0472">Membrane</keyword>
<dbReference type="Proteomes" id="UP000006461">
    <property type="component" value="Chromosome"/>
</dbReference>
<feature type="transmembrane region" description="Helical" evidence="6">
    <location>
        <begin position="188"/>
        <end position="206"/>
    </location>
</feature>
<comment type="subcellular location">
    <subcellularLocation>
        <location evidence="1">Membrane</location>
        <topology evidence="1">Multi-pass membrane protein</topology>
    </subcellularLocation>
</comment>
<evidence type="ECO:0000256" key="6">
    <source>
        <dbReference type="SAM" id="Phobius"/>
    </source>
</evidence>
<feature type="transmembrane region" description="Helical" evidence="6">
    <location>
        <begin position="218"/>
        <end position="236"/>
    </location>
</feature>
<evidence type="ECO:0000256" key="3">
    <source>
        <dbReference type="ARBA" id="ARBA00022692"/>
    </source>
</evidence>
<sequence length="305" mass="30630">MPAPDAVTTGRPGATRPVRSGPAVLMVLGSCVSLQVGAALAAQLFDTSGPAGTTLLRLGVAALVLLALARPRLRSWSRPQWRAVALFGGSLAGMNGSFYASIDRIPLGTAVTIEFLGPLVLAATQSRRLRDLGWVLLAGIGVALFGLGDGTGPGLDRLGVLFALSAAVFWALYILASSRVGALVPGQGGLAVAMAVGALVLAPLGAHGAAQALPDPHLLLLVGGTALLASVVPYTLEFAALRRLPERVFGVLLSLEPAVATLAGWLLLGQGTTALGLVAVAVVVSASVGSTLTARPTPQAVAAAP</sequence>
<dbReference type="KEGG" id="mmar:MODMU_0236"/>
<dbReference type="OrthoDB" id="9815120at2"/>
<name>I4EQN6_MODI5</name>
<keyword evidence="3 6" id="KW-0812">Transmembrane</keyword>
<dbReference type="SUPFAM" id="SSF103481">
    <property type="entry name" value="Multidrug resistance efflux transporter EmrE"/>
    <property type="match status" value="2"/>
</dbReference>
<dbReference type="eggNOG" id="COG5006">
    <property type="taxonomic scope" value="Bacteria"/>
</dbReference>
<evidence type="ECO:0000313" key="9">
    <source>
        <dbReference type="Proteomes" id="UP000006461"/>
    </source>
</evidence>
<dbReference type="InterPro" id="IPR037185">
    <property type="entry name" value="EmrE-like"/>
</dbReference>
<dbReference type="PANTHER" id="PTHR32322">
    <property type="entry name" value="INNER MEMBRANE TRANSPORTER"/>
    <property type="match status" value="1"/>
</dbReference>
<keyword evidence="9" id="KW-1185">Reference proteome</keyword>
<feature type="transmembrane region" description="Helical" evidence="6">
    <location>
        <begin position="105"/>
        <end position="124"/>
    </location>
</feature>
<dbReference type="PANTHER" id="PTHR32322:SF2">
    <property type="entry name" value="EAMA DOMAIN-CONTAINING PROTEIN"/>
    <property type="match status" value="1"/>
</dbReference>
<feature type="transmembrane region" description="Helical" evidence="6">
    <location>
        <begin position="23"/>
        <end position="45"/>
    </location>
</feature>
<feature type="transmembrane region" description="Helical" evidence="6">
    <location>
        <begin position="51"/>
        <end position="69"/>
    </location>
</feature>
<feature type="transmembrane region" description="Helical" evidence="6">
    <location>
        <begin position="274"/>
        <end position="294"/>
    </location>
</feature>
<keyword evidence="4 6" id="KW-1133">Transmembrane helix</keyword>
<comment type="similarity">
    <text evidence="2">Belongs to the EamA transporter family.</text>
</comment>
<dbReference type="AlphaFoldDB" id="I4EQN6"/>